<reference evidence="1" key="1">
    <citation type="submission" date="2020-11" db="EMBL/GenBank/DDBJ databases">
        <authorList>
            <person name="Tran Van P."/>
        </authorList>
    </citation>
    <scope>NUCLEOTIDE SEQUENCE</scope>
</reference>
<dbReference type="SUPFAM" id="SSF55961">
    <property type="entry name" value="Bet v1-like"/>
    <property type="match status" value="1"/>
</dbReference>
<dbReference type="PRINTS" id="PR00978">
    <property type="entry name" value="STARPROTEIN"/>
</dbReference>
<dbReference type="GO" id="GO:0005765">
    <property type="term" value="C:lysosomal membrane"/>
    <property type="evidence" value="ECO:0007669"/>
    <property type="project" value="TreeGrafter"/>
</dbReference>
<name>A0A7R8ZKX2_9CRUS</name>
<organism evidence="1">
    <name type="scientific">Cyprideis torosa</name>
    <dbReference type="NCBI Taxonomy" id="163714"/>
    <lineage>
        <taxon>Eukaryota</taxon>
        <taxon>Metazoa</taxon>
        <taxon>Ecdysozoa</taxon>
        <taxon>Arthropoda</taxon>
        <taxon>Crustacea</taxon>
        <taxon>Oligostraca</taxon>
        <taxon>Ostracoda</taxon>
        <taxon>Podocopa</taxon>
        <taxon>Podocopida</taxon>
        <taxon>Cytherocopina</taxon>
        <taxon>Cytheroidea</taxon>
        <taxon>Cytherideidae</taxon>
        <taxon>Cyprideis</taxon>
    </lineage>
</organism>
<dbReference type="PANTHER" id="PTHR46121">
    <property type="entry name" value="STEROIDOGENIC ACUTE REGULATORY PROTEIN-LIKE"/>
    <property type="match status" value="1"/>
</dbReference>
<dbReference type="OrthoDB" id="74575at2759"/>
<dbReference type="PANTHER" id="PTHR46121:SF1">
    <property type="entry name" value="STARD3 N-TERMINAL-LIKE PROTEIN"/>
    <property type="match status" value="1"/>
</dbReference>
<gene>
    <name evidence="1" type="ORF">CTOB1V02_LOCUS5624</name>
</gene>
<dbReference type="InterPro" id="IPR002913">
    <property type="entry name" value="START_lipid-bd_dom"/>
</dbReference>
<dbReference type="Pfam" id="PF01852">
    <property type="entry name" value="START"/>
    <property type="match status" value="1"/>
</dbReference>
<dbReference type="EMBL" id="OB661234">
    <property type="protein sequence ID" value="CAD7227725.1"/>
    <property type="molecule type" value="Genomic_DNA"/>
</dbReference>
<feature type="non-terminal residue" evidence="1">
    <location>
        <position position="1"/>
    </location>
</feature>
<dbReference type="InterPro" id="IPR023393">
    <property type="entry name" value="START-like_dom_sf"/>
</dbReference>
<dbReference type="InterPro" id="IPR000799">
    <property type="entry name" value="StAR-like"/>
</dbReference>
<dbReference type="GO" id="GO:0030301">
    <property type="term" value="P:cholesterol transport"/>
    <property type="evidence" value="ECO:0007669"/>
    <property type="project" value="TreeGrafter"/>
</dbReference>
<dbReference type="GO" id="GO:0015485">
    <property type="term" value="F:cholesterol binding"/>
    <property type="evidence" value="ECO:0007669"/>
    <property type="project" value="TreeGrafter"/>
</dbReference>
<dbReference type="Gene3D" id="3.30.530.20">
    <property type="match status" value="1"/>
</dbReference>
<dbReference type="PROSITE" id="PS50848">
    <property type="entry name" value="START"/>
    <property type="match status" value="1"/>
</dbReference>
<protein>
    <submittedName>
        <fullName evidence="1">Uncharacterized protein</fullName>
    </submittedName>
</protein>
<evidence type="ECO:0000313" key="1">
    <source>
        <dbReference type="EMBL" id="CAD7227725.1"/>
    </source>
</evidence>
<dbReference type="InterPro" id="IPR051869">
    <property type="entry name" value="STARD3"/>
</dbReference>
<accession>A0A7R8ZKX2</accession>
<proteinExistence type="predicted"/>
<dbReference type="GO" id="GO:0140284">
    <property type="term" value="C:endoplasmic reticulum-endosome membrane contact site"/>
    <property type="evidence" value="ECO:0007669"/>
    <property type="project" value="TreeGrafter"/>
</dbReference>
<dbReference type="GO" id="GO:0031902">
    <property type="term" value="C:late endosome membrane"/>
    <property type="evidence" value="ECO:0007669"/>
    <property type="project" value="TreeGrafter"/>
</dbReference>
<sequence>VELPFKYTSILRELWENGELQPQWNSQVEEVRVIKMLNKNTMINYQISAPAAGGLVTQRDFVAVIRIEKEGEDTYWFSFCSIDYSGMQKHSDYVRGIHMPGSGFKLQMAPDDPNKTIFTWIMFADMKFGFIPKSIINKLLPSQIKLYYENLNLRMASL</sequence>
<dbReference type="AlphaFoldDB" id="A0A7R8ZKX2"/>
<dbReference type="GO" id="GO:0005789">
    <property type="term" value="C:endoplasmic reticulum membrane"/>
    <property type="evidence" value="ECO:0007669"/>
    <property type="project" value="TreeGrafter"/>
</dbReference>
<dbReference type="GO" id="GO:0099044">
    <property type="term" value="P:vesicle tethering to endoplasmic reticulum"/>
    <property type="evidence" value="ECO:0007669"/>
    <property type="project" value="TreeGrafter"/>
</dbReference>